<gene>
    <name evidence="2" type="ORF">TWF106_004036</name>
</gene>
<name>A0A7C8UHW8_ORBOL</name>
<organism evidence="2 3">
    <name type="scientific">Orbilia oligospora</name>
    <name type="common">Nematode-trapping fungus</name>
    <name type="synonym">Arthrobotrys oligospora</name>
    <dbReference type="NCBI Taxonomy" id="2813651"/>
    <lineage>
        <taxon>Eukaryota</taxon>
        <taxon>Fungi</taxon>
        <taxon>Dikarya</taxon>
        <taxon>Ascomycota</taxon>
        <taxon>Pezizomycotina</taxon>
        <taxon>Orbiliomycetes</taxon>
        <taxon>Orbiliales</taxon>
        <taxon>Orbiliaceae</taxon>
        <taxon>Orbilia</taxon>
    </lineage>
</organism>
<reference evidence="2 3" key="1">
    <citation type="submission" date="2019-06" db="EMBL/GenBank/DDBJ databases">
        <authorList>
            <person name="Palmer J.M."/>
        </authorList>
    </citation>
    <scope>NUCLEOTIDE SEQUENCE [LARGE SCALE GENOMIC DNA]</scope>
    <source>
        <strain evidence="2 3">TWF106</strain>
    </source>
</reference>
<accession>A0A7C8UHW8</accession>
<feature type="compositionally biased region" description="Low complexity" evidence="1">
    <location>
        <begin position="30"/>
        <end position="40"/>
    </location>
</feature>
<protein>
    <submittedName>
        <fullName evidence="2">Uncharacterized protein</fullName>
    </submittedName>
</protein>
<dbReference type="EMBL" id="WIWS01000194">
    <property type="protein sequence ID" value="KAF3199036.1"/>
    <property type="molecule type" value="Genomic_DNA"/>
</dbReference>
<evidence type="ECO:0000256" key="1">
    <source>
        <dbReference type="SAM" id="MobiDB-lite"/>
    </source>
</evidence>
<sequence length="120" mass="13269">MTAHGSITPHVIVNILRNGSWKDHRRHCQPTPATSGTASPPLRPAPSFRRDKYFLASGLGDTIIAPITCGLSNSLGFCTFRDIFSRDLLITEHRCFLVSNWGALVVSTRGFLGLGKWLQY</sequence>
<evidence type="ECO:0000313" key="3">
    <source>
        <dbReference type="Proteomes" id="UP000472727"/>
    </source>
</evidence>
<feature type="region of interest" description="Disordered" evidence="1">
    <location>
        <begin position="23"/>
        <end position="42"/>
    </location>
</feature>
<dbReference type="Proteomes" id="UP000472727">
    <property type="component" value="Unassembled WGS sequence"/>
</dbReference>
<comment type="caution">
    <text evidence="2">The sequence shown here is derived from an EMBL/GenBank/DDBJ whole genome shotgun (WGS) entry which is preliminary data.</text>
</comment>
<dbReference type="AlphaFoldDB" id="A0A7C8UHW8"/>
<evidence type="ECO:0000313" key="2">
    <source>
        <dbReference type="EMBL" id="KAF3199036.1"/>
    </source>
</evidence>
<proteinExistence type="predicted"/>